<dbReference type="Proteomes" id="UP001469553">
    <property type="component" value="Unassembled WGS sequence"/>
</dbReference>
<protein>
    <submittedName>
        <fullName evidence="1">Uncharacterized protein</fullName>
    </submittedName>
</protein>
<comment type="caution">
    <text evidence="1">The sequence shown here is derived from an EMBL/GenBank/DDBJ whole genome shotgun (WGS) entry which is preliminary data.</text>
</comment>
<reference evidence="1 2" key="1">
    <citation type="submission" date="2021-06" db="EMBL/GenBank/DDBJ databases">
        <authorList>
            <person name="Palmer J.M."/>
        </authorList>
    </citation>
    <scope>NUCLEOTIDE SEQUENCE [LARGE SCALE GENOMIC DNA]</scope>
    <source>
        <strain evidence="1 2">AS_MEX2019</strain>
        <tissue evidence="1">Muscle</tissue>
    </source>
</reference>
<organism evidence="1 2">
    <name type="scientific">Ameca splendens</name>
    <dbReference type="NCBI Taxonomy" id="208324"/>
    <lineage>
        <taxon>Eukaryota</taxon>
        <taxon>Metazoa</taxon>
        <taxon>Chordata</taxon>
        <taxon>Craniata</taxon>
        <taxon>Vertebrata</taxon>
        <taxon>Euteleostomi</taxon>
        <taxon>Actinopterygii</taxon>
        <taxon>Neopterygii</taxon>
        <taxon>Teleostei</taxon>
        <taxon>Neoteleostei</taxon>
        <taxon>Acanthomorphata</taxon>
        <taxon>Ovalentaria</taxon>
        <taxon>Atherinomorphae</taxon>
        <taxon>Cyprinodontiformes</taxon>
        <taxon>Goodeidae</taxon>
        <taxon>Ameca</taxon>
    </lineage>
</organism>
<gene>
    <name evidence="1" type="ORF">AMECASPLE_008715</name>
</gene>
<name>A0ABV1A6C1_9TELE</name>
<evidence type="ECO:0000313" key="1">
    <source>
        <dbReference type="EMBL" id="MEQ2314113.1"/>
    </source>
</evidence>
<evidence type="ECO:0000313" key="2">
    <source>
        <dbReference type="Proteomes" id="UP001469553"/>
    </source>
</evidence>
<accession>A0ABV1A6C1</accession>
<dbReference type="EMBL" id="JAHRIP010085111">
    <property type="protein sequence ID" value="MEQ2314113.1"/>
    <property type="molecule type" value="Genomic_DNA"/>
</dbReference>
<sequence length="108" mass="11953">MEDEPYFTERRSESPVKPSSYIPAGSGVLFCADRKQISIFTASDTFTFQASIVHHGNRSAAESHTVFRLPRRTSSLLLSISIHGAALPHAAATRYRSHQGRDHPGCRN</sequence>
<proteinExistence type="predicted"/>
<keyword evidence="2" id="KW-1185">Reference proteome</keyword>